<dbReference type="VEuPathDB" id="FungiDB:HpaG801185"/>
<dbReference type="InParanoid" id="M4B4I6"/>
<sequence length="113" mass="13012">MQSENWESEDHFENHQERDQRSDDDGEEKKTPAIELTGNNTRDDQPAPGFWEYIIQNHDLHENAPWPTKIRHVGKTLNLNGSASNKEGARPTVKTIEMLRAVRMKTETEAADE</sequence>
<dbReference type="AlphaFoldDB" id="M4B4I6"/>
<evidence type="ECO:0000313" key="2">
    <source>
        <dbReference type="EnsemblProtists" id="HpaP801185"/>
    </source>
</evidence>
<name>M4B4I6_HYAAE</name>
<dbReference type="Proteomes" id="UP000011713">
    <property type="component" value="Unassembled WGS sequence"/>
</dbReference>
<dbReference type="EnsemblProtists" id="HpaT801185">
    <property type="protein sequence ID" value="HpaP801185"/>
    <property type="gene ID" value="HpaG801185"/>
</dbReference>
<evidence type="ECO:0000313" key="3">
    <source>
        <dbReference type="Proteomes" id="UP000011713"/>
    </source>
</evidence>
<protein>
    <submittedName>
        <fullName evidence="2">Uncharacterized protein</fullName>
    </submittedName>
</protein>
<dbReference type="EMBL" id="JH598253">
    <property type="status" value="NOT_ANNOTATED_CDS"/>
    <property type="molecule type" value="Genomic_DNA"/>
</dbReference>
<keyword evidence="3" id="KW-1185">Reference proteome</keyword>
<proteinExistence type="predicted"/>
<reference evidence="2" key="2">
    <citation type="submission" date="2015-06" db="UniProtKB">
        <authorList>
            <consortium name="EnsemblProtists"/>
        </authorList>
    </citation>
    <scope>IDENTIFICATION</scope>
    <source>
        <strain evidence="2">Emoy2</strain>
    </source>
</reference>
<dbReference type="HOGENOM" id="CLU_2138311_0_0_1"/>
<feature type="compositionally biased region" description="Basic and acidic residues" evidence="1">
    <location>
        <begin position="8"/>
        <end position="32"/>
    </location>
</feature>
<organism evidence="2 3">
    <name type="scientific">Hyaloperonospora arabidopsidis (strain Emoy2)</name>
    <name type="common">Downy mildew agent</name>
    <name type="synonym">Peronospora arabidopsidis</name>
    <dbReference type="NCBI Taxonomy" id="559515"/>
    <lineage>
        <taxon>Eukaryota</taxon>
        <taxon>Sar</taxon>
        <taxon>Stramenopiles</taxon>
        <taxon>Oomycota</taxon>
        <taxon>Peronosporomycetes</taxon>
        <taxon>Peronosporales</taxon>
        <taxon>Peronosporaceae</taxon>
        <taxon>Hyaloperonospora</taxon>
    </lineage>
</organism>
<reference evidence="3" key="1">
    <citation type="journal article" date="2010" name="Science">
        <title>Signatures of adaptation to obligate biotrophy in the Hyaloperonospora arabidopsidis genome.</title>
        <authorList>
            <person name="Baxter L."/>
            <person name="Tripathy S."/>
            <person name="Ishaque N."/>
            <person name="Boot N."/>
            <person name="Cabral A."/>
            <person name="Kemen E."/>
            <person name="Thines M."/>
            <person name="Ah-Fong A."/>
            <person name="Anderson R."/>
            <person name="Badejoko W."/>
            <person name="Bittner-Eddy P."/>
            <person name="Boore J.L."/>
            <person name="Chibucos M.C."/>
            <person name="Coates M."/>
            <person name="Dehal P."/>
            <person name="Delehaunty K."/>
            <person name="Dong S."/>
            <person name="Downton P."/>
            <person name="Dumas B."/>
            <person name="Fabro G."/>
            <person name="Fronick C."/>
            <person name="Fuerstenberg S.I."/>
            <person name="Fulton L."/>
            <person name="Gaulin E."/>
            <person name="Govers F."/>
            <person name="Hughes L."/>
            <person name="Humphray S."/>
            <person name="Jiang R.H."/>
            <person name="Judelson H."/>
            <person name="Kamoun S."/>
            <person name="Kyung K."/>
            <person name="Meijer H."/>
            <person name="Minx P."/>
            <person name="Morris P."/>
            <person name="Nelson J."/>
            <person name="Phuntumart V."/>
            <person name="Qutob D."/>
            <person name="Rehmany A."/>
            <person name="Rougon-Cardoso A."/>
            <person name="Ryden P."/>
            <person name="Torto-Alalibo T."/>
            <person name="Studholme D."/>
            <person name="Wang Y."/>
            <person name="Win J."/>
            <person name="Wood J."/>
            <person name="Clifton S.W."/>
            <person name="Rogers J."/>
            <person name="Van den Ackerveken G."/>
            <person name="Jones J.D."/>
            <person name="McDowell J.M."/>
            <person name="Beynon J."/>
            <person name="Tyler B.M."/>
        </authorList>
    </citation>
    <scope>NUCLEOTIDE SEQUENCE [LARGE SCALE GENOMIC DNA]</scope>
    <source>
        <strain evidence="3">Emoy2</strain>
    </source>
</reference>
<evidence type="ECO:0000256" key="1">
    <source>
        <dbReference type="SAM" id="MobiDB-lite"/>
    </source>
</evidence>
<feature type="region of interest" description="Disordered" evidence="1">
    <location>
        <begin position="1"/>
        <end position="48"/>
    </location>
</feature>
<accession>M4B4I6</accession>